<organism evidence="1 2">
    <name type="scientific">Paenibacillus solani</name>
    <dbReference type="NCBI Taxonomy" id="1705565"/>
    <lineage>
        <taxon>Bacteria</taxon>
        <taxon>Bacillati</taxon>
        <taxon>Bacillota</taxon>
        <taxon>Bacilli</taxon>
        <taxon>Bacillales</taxon>
        <taxon>Paenibacillaceae</taxon>
        <taxon>Paenibacillus</taxon>
    </lineage>
</organism>
<dbReference type="AlphaFoldDB" id="A0A0M1P481"/>
<evidence type="ECO:0000313" key="1">
    <source>
        <dbReference type="EMBL" id="KOR89105.1"/>
    </source>
</evidence>
<dbReference type="OrthoDB" id="2988890at2"/>
<dbReference type="Pfam" id="PF08868">
    <property type="entry name" value="YugN"/>
    <property type="match status" value="1"/>
</dbReference>
<sequence length="137" mass="15835">MINLESSLENIEDRFVNIDTYLCKHNFSLAGNWDYKHGYLDKRLDQERMVWLRIPFRVTQGSLDGECGGCQAMVRLGRPFVFRHIYNKGTDKHAAPHLLGAVFDQFQSPIDPDASLDEMWVEEAKKVLVEVETGYLQ</sequence>
<name>A0A0M1P481_9BACL</name>
<accession>A0A0M1P481</accession>
<dbReference type="EMBL" id="LIUT01000001">
    <property type="protein sequence ID" value="KOR89105.1"/>
    <property type="molecule type" value="Genomic_DNA"/>
</dbReference>
<keyword evidence="2" id="KW-1185">Reference proteome</keyword>
<comment type="caution">
    <text evidence="1">The sequence shown here is derived from an EMBL/GenBank/DDBJ whole genome shotgun (WGS) entry which is preliminary data.</text>
</comment>
<evidence type="ECO:0008006" key="3">
    <source>
        <dbReference type="Google" id="ProtNLM"/>
    </source>
</evidence>
<dbReference type="InterPro" id="IPR036491">
    <property type="entry name" value="YugN-like_sf"/>
</dbReference>
<evidence type="ECO:0000313" key="2">
    <source>
        <dbReference type="Proteomes" id="UP000036932"/>
    </source>
</evidence>
<gene>
    <name evidence="1" type="ORF">AM231_07960</name>
</gene>
<dbReference type="Gene3D" id="3.30.310.100">
    <property type="entry name" value="YugN-like"/>
    <property type="match status" value="1"/>
</dbReference>
<dbReference type="PATRIC" id="fig|1705565.3.peg.3520"/>
<dbReference type="SUPFAM" id="SSF160755">
    <property type="entry name" value="YugN-like"/>
    <property type="match status" value="1"/>
</dbReference>
<dbReference type="InterPro" id="IPR014967">
    <property type="entry name" value="Uncharacterised_YugN-like"/>
</dbReference>
<proteinExistence type="predicted"/>
<protein>
    <recommendedName>
        <fullName evidence="3">YugN-like family protein</fullName>
    </recommendedName>
</protein>
<dbReference type="Proteomes" id="UP000036932">
    <property type="component" value="Unassembled WGS sequence"/>
</dbReference>
<reference evidence="2" key="1">
    <citation type="submission" date="2015-08" db="EMBL/GenBank/DDBJ databases">
        <title>Genome sequencing project for genomic taxonomy and phylogenomics of Bacillus-like bacteria.</title>
        <authorList>
            <person name="Liu B."/>
            <person name="Wang J."/>
            <person name="Zhu Y."/>
            <person name="Liu G."/>
            <person name="Chen Q."/>
            <person name="Chen Z."/>
            <person name="Lan J."/>
            <person name="Che J."/>
            <person name="Ge C."/>
            <person name="Shi H."/>
            <person name="Pan Z."/>
            <person name="Liu X."/>
        </authorList>
    </citation>
    <scope>NUCLEOTIDE SEQUENCE [LARGE SCALE GENOMIC DNA]</scope>
    <source>
        <strain evidence="2">FJAT-22460</strain>
    </source>
</reference>
<dbReference type="RefSeq" id="WP_053493643.1">
    <property type="nucleotide sequence ID" value="NZ_LIUT01000001.1"/>
</dbReference>